<reference evidence="6 7" key="1">
    <citation type="submission" date="2017-05" db="EMBL/GenBank/DDBJ databases">
        <authorList>
            <person name="Oh N.-S."/>
        </authorList>
    </citation>
    <scope>NUCLEOTIDE SEQUENCE [LARGE SCALE GENOMIC DNA]</scope>
    <source>
        <strain evidence="6 7">4M13</strain>
    </source>
</reference>
<dbReference type="InterPro" id="IPR029063">
    <property type="entry name" value="SAM-dependent_MTases_sf"/>
</dbReference>
<name>A0AB33C594_LACGS</name>
<sequence length="247" mass="28371">MKAELHCGDCLEVMKDIKSKSVDLILADLPYGTTRRNKWDIVIPFESLWGGYERIIKDKGVIALFGDEPFASKLRLSNEKLYRYDWIWIKNSPTGFLNAKKMPLKNTETISIFYKKLPLYNPQMRSGKPYIRKKGTTSLNYGKADKDTVTVNHGTRYPVKTINFKSTRHSTKTFTHPTQKPVDLLEYIIKTYTNEGMTVLDNVMGSGSTGVAAINLKRNFIGIEKDPKFYQFAEQRIMKAKQEILLV</sequence>
<proteinExistence type="inferred from homology"/>
<dbReference type="AlphaFoldDB" id="A0AB33C594"/>
<evidence type="ECO:0000313" key="6">
    <source>
        <dbReference type="EMBL" id="ART99167.1"/>
    </source>
</evidence>
<organism evidence="6 7">
    <name type="scientific">Lactobacillus gasseri</name>
    <dbReference type="NCBI Taxonomy" id="1596"/>
    <lineage>
        <taxon>Bacteria</taxon>
        <taxon>Bacillati</taxon>
        <taxon>Bacillota</taxon>
        <taxon>Bacilli</taxon>
        <taxon>Lactobacillales</taxon>
        <taxon>Lactobacillaceae</taxon>
        <taxon>Lactobacillus</taxon>
    </lineage>
</organism>
<dbReference type="GO" id="GO:0008170">
    <property type="term" value="F:N-methyltransferase activity"/>
    <property type="evidence" value="ECO:0007669"/>
    <property type="project" value="InterPro"/>
</dbReference>
<dbReference type="EC" id="2.1.1.-" evidence="4"/>
<dbReference type="REBASE" id="202239">
    <property type="entry name" value="M.Lga4M13ORF9875P"/>
</dbReference>
<keyword evidence="2" id="KW-0808">Transferase</keyword>
<dbReference type="InterPro" id="IPR001091">
    <property type="entry name" value="RM_Methyltransferase"/>
</dbReference>
<gene>
    <name evidence="6" type="ORF">CCE30_09875</name>
</gene>
<keyword evidence="3" id="KW-0680">Restriction system</keyword>
<evidence type="ECO:0000313" key="7">
    <source>
        <dbReference type="Proteomes" id="UP000195798"/>
    </source>
</evidence>
<evidence type="ECO:0000256" key="2">
    <source>
        <dbReference type="ARBA" id="ARBA00022679"/>
    </source>
</evidence>
<dbReference type="Gene3D" id="3.40.50.150">
    <property type="entry name" value="Vaccinia Virus protein VP39"/>
    <property type="match status" value="1"/>
</dbReference>
<evidence type="ECO:0000259" key="5">
    <source>
        <dbReference type="Pfam" id="PF01555"/>
    </source>
</evidence>
<accession>A0AB33C594</accession>
<dbReference type="Proteomes" id="UP000195798">
    <property type="component" value="Chromosome"/>
</dbReference>
<dbReference type="PRINTS" id="PR00508">
    <property type="entry name" value="S21N4MTFRASE"/>
</dbReference>
<evidence type="ECO:0000256" key="4">
    <source>
        <dbReference type="RuleBase" id="RU362026"/>
    </source>
</evidence>
<dbReference type="Pfam" id="PF01555">
    <property type="entry name" value="N6_N4_Mtase"/>
    <property type="match status" value="1"/>
</dbReference>
<comment type="similarity">
    <text evidence="4">Belongs to the N(4)/N(6)-methyltransferase family.</text>
</comment>
<dbReference type="EMBL" id="CP021427">
    <property type="protein sequence ID" value="ART99167.1"/>
    <property type="molecule type" value="Genomic_DNA"/>
</dbReference>
<dbReference type="GO" id="GO:0032259">
    <property type="term" value="P:methylation"/>
    <property type="evidence" value="ECO:0007669"/>
    <property type="project" value="UniProtKB-KW"/>
</dbReference>
<dbReference type="SUPFAM" id="SSF53335">
    <property type="entry name" value="S-adenosyl-L-methionine-dependent methyltransferases"/>
    <property type="match status" value="1"/>
</dbReference>
<dbReference type="InterPro" id="IPR002941">
    <property type="entry name" value="DNA_methylase_N4/N6"/>
</dbReference>
<dbReference type="RefSeq" id="WP_065169591.1">
    <property type="nucleotide sequence ID" value="NZ_CP021427.1"/>
</dbReference>
<protein>
    <recommendedName>
        <fullName evidence="4">Methyltransferase</fullName>
        <ecNumber evidence="4">2.1.1.-</ecNumber>
    </recommendedName>
</protein>
<evidence type="ECO:0000256" key="3">
    <source>
        <dbReference type="ARBA" id="ARBA00022747"/>
    </source>
</evidence>
<evidence type="ECO:0000256" key="1">
    <source>
        <dbReference type="ARBA" id="ARBA00022603"/>
    </source>
</evidence>
<feature type="domain" description="DNA methylase N-4/N-6" evidence="5">
    <location>
        <begin position="22"/>
        <end position="234"/>
    </location>
</feature>
<dbReference type="GO" id="GO:0009307">
    <property type="term" value="P:DNA restriction-modification system"/>
    <property type="evidence" value="ECO:0007669"/>
    <property type="project" value="UniProtKB-KW"/>
</dbReference>
<keyword evidence="1" id="KW-0489">Methyltransferase</keyword>
<dbReference type="GO" id="GO:0003677">
    <property type="term" value="F:DNA binding"/>
    <property type="evidence" value="ECO:0007669"/>
    <property type="project" value="InterPro"/>
</dbReference>